<keyword evidence="2" id="KW-1185">Reference proteome</keyword>
<protein>
    <submittedName>
        <fullName evidence="1">Uncharacterized protein</fullName>
    </submittedName>
</protein>
<organism evidence="1 2">
    <name type="scientific">Trichuris suis</name>
    <name type="common">pig whipworm</name>
    <dbReference type="NCBI Taxonomy" id="68888"/>
    <lineage>
        <taxon>Eukaryota</taxon>
        <taxon>Metazoa</taxon>
        <taxon>Ecdysozoa</taxon>
        <taxon>Nematoda</taxon>
        <taxon>Enoplea</taxon>
        <taxon>Dorylaimia</taxon>
        <taxon>Trichinellida</taxon>
        <taxon>Trichuridae</taxon>
        <taxon>Trichuris</taxon>
    </lineage>
</organism>
<evidence type="ECO:0000313" key="1">
    <source>
        <dbReference type="EMBL" id="KFD54665.1"/>
    </source>
</evidence>
<dbReference type="EMBL" id="KL363205">
    <property type="protein sequence ID" value="KFD54665.1"/>
    <property type="molecule type" value="Genomic_DNA"/>
</dbReference>
<evidence type="ECO:0000313" key="2">
    <source>
        <dbReference type="Proteomes" id="UP000030764"/>
    </source>
</evidence>
<proteinExistence type="predicted"/>
<gene>
    <name evidence="1" type="ORF">M513_04365</name>
</gene>
<accession>A0A085MBR9</accession>
<dbReference type="Proteomes" id="UP000030764">
    <property type="component" value="Unassembled WGS sequence"/>
</dbReference>
<reference evidence="1 2" key="1">
    <citation type="journal article" date="2014" name="Nat. Genet.">
        <title>Genome and transcriptome of the porcine whipworm Trichuris suis.</title>
        <authorList>
            <person name="Jex A.R."/>
            <person name="Nejsum P."/>
            <person name="Schwarz E.M."/>
            <person name="Hu L."/>
            <person name="Young N.D."/>
            <person name="Hall R.S."/>
            <person name="Korhonen P.K."/>
            <person name="Liao S."/>
            <person name="Thamsborg S."/>
            <person name="Xia J."/>
            <person name="Xu P."/>
            <person name="Wang S."/>
            <person name="Scheerlinck J.P."/>
            <person name="Hofmann A."/>
            <person name="Sternberg P.W."/>
            <person name="Wang J."/>
            <person name="Gasser R.B."/>
        </authorList>
    </citation>
    <scope>NUCLEOTIDE SEQUENCE [LARGE SCALE GENOMIC DNA]</scope>
    <source>
        <strain evidence="1">DCEP-RM93M</strain>
    </source>
</reference>
<name>A0A085MBR9_9BILA</name>
<dbReference type="AlphaFoldDB" id="A0A085MBR9"/>
<sequence length="119" mass="13503">MNMNLEWYFANITDEESAAAFLREKGVFHRERSCLSCHQQVQLGIRHPNGSAQWKCTNKAWGARISARTPRTTLSTINKYMQSLTNVSRGVHCTTRHQLQPQMGSDASNSRYDFAIPSA</sequence>